<accession>A0A4S8PVS5</accession>
<evidence type="ECO:0000256" key="1">
    <source>
        <dbReference type="ARBA" id="ARBA00004196"/>
    </source>
</evidence>
<comment type="subcellular location">
    <subcellularLocation>
        <location evidence="1">Cell envelope</location>
    </subcellularLocation>
</comment>
<reference evidence="6 7" key="2">
    <citation type="submission" date="2019-05" db="EMBL/GenBank/DDBJ databases">
        <title>Glycomyces buryatensis sp. nov.</title>
        <authorList>
            <person name="Nikitina E."/>
        </authorList>
    </citation>
    <scope>NUCLEOTIDE SEQUENCE [LARGE SCALE GENOMIC DNA]</scope>
    <source>
        <strain evidence="6 7">18</strain>
    </source>
</reference>
<dbReference type="RefSeq" id="WP_136536827.1">
    <property type="nucleotide sequence ID" value="NZ_STGY01000073.1"/>
</dbReference>
<dbReference type="OrthoDB" id="8663148at2"/>
<keyword evidence="4 5" id="KW-0732">Signal</keyword>
<comment type="caution">
    <text evidence="6">The sequence shown here is derived from an EMBL/GenBank/DDBJ whole genome shotgun (WGS) entry which is preliminary data.</text>
</comment>
<dbReference type="Pfam" id="PF01547">
    <property type="entry name" value="SBP_bac_1"/>
    <property type="match status" value="1"/>
</dbReference>
<keyword evidence="3" id="KW-0813">Transport</keyword>
<feature type="chain" id="PRO_5020678479" evidence="5">
    <location>
        <begin position="38"/>
        <end position="471"/>
    </location>
</feature>
<comment type="similarity">
    <text evidence="2">Belongs to the bacterial solute-binding protein 1 family.</text>
</comment>
<dbReference type="InterPro" id="IPR022386">
    <property type="entry name" value="Chitin_NgcE"/>
</dbReference>
<dbReference type="PANTHER" id="PTHR43649">
    <property type="entry name" value="ARABINOSE-BINDING PROTEIN-RELATED"/>
    <property type="match status" value="1"/>
</dbReference>
<dbReference type="InterPro" id="IPR006059">
    <property type="entry name" value="SBP"/>
</dbReference>
<dbReference type="AlphaFoldDB" id="A0A4S8PVS5"/>
<evidence type="ECO:0000256" key="4">
    <source>
        <dbReference type="ARBA" id="ARBA00022729"/>
    </source>
</evidence>
<dbReference type="InterPro" id="IPR006311">
    <property type="entry name" value="TAT_signal"/>
</dbReference>
<dbReference type="SUPFAM" id="SSF53850">
    <property type="entry name" value="Periplasmic binding protein-like II"/>
    <property type="match status" value="1"/>
</dbReference>
<dbReference type="InterPro" id="IPR050490">
    <property type="entry name" value="Bact_solute-bd_prot1"/>
</dbReference>
<proteinExistence type="inferred from homology"/>
<evidence type="ECO:0000256" key="2">
    <source>
        <dbReference type="ARBA" id="ARBA00008520"/>
    </source>
</evidence>
<evidence type="ECO:0000256" key="3">
    <source>
        <dbReference type="ARBA" id="ARBA00022448"/>
    </source>
</evidence>
<dbReference type="Proteomes" id="UP000308760">
    <property type="component" value="Unassembled WGS sequence"/>
</dbReference>
<dbReference type="EMBL" id="STGY01000073">
    <property type="protein sequence ID" value="THV35670.1"/>
    <property type="molecule type" value="Genomic_DNA"/>
</dbReference>
<keyword evidence="7" id="KW-1185">Reference proteome</keyword>
<dbReference type="Gene3D" id="3.40.190.10">
    <property type="entry name" value="Periplasmic binding protein-like II"/>
    <property type="match status" value="2"/>
</dbReference>
<feature type="signal peptide" evidence="5">
    <location>
        <begin position="1"/>
        <end position="37"/>
    </location>
</feature>
<dbReference type="PANTHER" id="PTHR43649:SF31">
    <property type="entry name" value="SN-GLYCEROL-3-PHOSPHATE-BINDING PERIPLASMIC PROTEIN UGPB"/>
    <property type="match status" value="1"/>
</dbReference>
<dbReference type="NCBIfam" id="TIGR03851">
    <property type="entry name" value="chitin_NgcE"/>
    <property type="match status" value="1"/>
</dbReference>
<dbReference type="GO" id="GO:0030313">
    <property type="term" value="C:cell envelope"/>
    <property type="evidence" value="ECO:0007669"/>
    <property type="project" value="UniProtKB-SubCell"/>
</dbReference>
<organism evidence="6 7">
    <name type="scientific">Glycomyces buryatensis</name>
    <dbReference type="NCBI Taxonomy" id="2570927"/>
    <lineage>
        <taxon>Bacteria</taxon>
        <taxon>Bacillati</taxon>
        <taxon>Actinomycetota</taxon>
        <taxon>Actinomycetes</taxon>
        <taxon>Glycomycetales</taxon>
        <taxon>Glycomycetaceae</taxon>
        <taxon>Glycomyces</taxon>
    </lineage>
</organism>
<gene>
    <name evidence="6" type="primary">ngcE</name>
    <name evidence="6" type="ORF">FAB82_22610</name>
</gene>
<evidence type="ECO:0000256" key="5">
    <source>
        <dbReference type="SAM" id="SignalP"/>
    </source>
</evidence>
<evidence type="ECO:0000313" key="6">
    <source>
        <dbReference type="EMBL" id="THV35670.1"/>
    </source>
</evidence>
<protein>
    <submittedName>
        <fullName evidence="6">Carbohydrate ABC transporter, N-acetylglucosamine/diacetylchitobiose-binding protein</fullName>
    </submittedName>
</protein>
<reference evidence="7" key="1">
    <citation type="submission" date="2019-04" db="EMBL/GenBank/DDBJ databases">
        <title>Nocardioides xinjiangensis sp. nov.</title>
        <authorList>
            <person name="Liu S."/>
        </authorList>
    </citation>
    <scope>NUCLEOTIDE SEQUENCE [LARGE SCALE GENOMIC DNA]</scope>
    <source>
        <strain evidence="7">18</strain>
    </source>
</reference>
<sequence>MRKNPPDPITPNPLFTRRLLLGSTAAGLAATSLGACATSGDDGGVKEITLGDDPENPFGVDPEAPLDVVIFDGGFGKEYAVQHQALYNEAFGDAEIEFLATQAISETQQPRFAEGKPADVLDNSGAQQIPLDSLVSDGELVELTPLLDAPSYDDPEVTVRETLRDGVLESGMFNGEFYVLNYVYSAWTIWYNAKLFRDKGWTAPATWDEMLALCEDIKAEGIAPWTYAGKHPVYLYDWFLMLAGRHGGVEVVRAIDHLEPDAWRHDSVRAAAEAMYGLWESGYILEGTPGIDHIQSQTAFNEDRAAFIPCGSWLPNEQSAIAPEDFEYMPIGVPYLEGSVQPGLISAGGEEPFVVPKNATNLAGAAEYLRIMLSAEGSQIFGDTVQATTVVKGVVLDNPAAKATDALVADPENLFQPRFRFWYKTMDDEVRAALGALMSGESTPDELIERMQTVADETAADDNIEKFTHDE</sequence>
<dbReference type="PROSITE" id="PS51318">
    <property type="entry name" value="TAT"/>
    <property type="match status" value="1"/>
</dbReference>
<name>A0A4S8PVS5_9ACTN</name>
<evidence type="ECO:0000313" key="7">
    <source>
        <dbReference type="Proteomes" id="UP000308760"/>
    </source>
</evidence>